<accession>A0A1M2VVC5</accession>
<name>A0A1M2VVC5_TRAPU</name>
<dbReference type="PANTHER" id="PTHR38643:SF1">
    <property type="entry name" value="PURINE NUCLEOSIDE PERMEASE C285.05-RELATED"/>
    <property type="match status" value="1"/>
</dbReference>
<evidence type="ECO:0000256" key="2">
    <source>
        <dbReference type="SAM" id="SignalP"/>
    </source>
</evidence>
<dbReference type="PIRSF" id="PIRSF013171">
    <property type="entry name" value="Pur_nuclsid_perm"/>
    <property type="match status" value="1"/>
</dbReference>
<dbReference type="GO" id="GO:0055085">
    <property type="term" value="P:transmembrane transport"/>
    <property type="evidence" value="ECO:0007669"/>
    <property type="project" value="InterPro"/>
</dbReference>
<comment type="caution">
    <text evidence="3">The sequence shown here is derived from an EMBL/GenBank/DDBJ whole genome shotgun (WGS) entry which is preliminary data.</text>
</comment>
<evidence type="ECO:0000313" key="4">
    <source>
        <dbReference type="Proteomes" id="UP000184267"/>
    </source>
</evidence>
<protein>
    <submittedName>
        <fullName evidence="3">Purine nucleoside permease</fullName>
    </submittedName>
</protein>
<comment type="similarity">
    <text evidence="1">Belongs to the NUP family.</text>
</comment>
<feature type="chain" id="PRO_5012996412" evidence="2">
    <location>
        <begin position="19"/>
        <end position="384"/>
    </location>
</feature>
<gene>
    <name evidence="3" type="ORF">TRAPUB_11920</name>
</gene>
<dbReference type="STRING" id="154538.A0A1M2VVC5"/>
<dbReference type="InterPro" id="IPR009486">
    <property type="entry name" value="Pur_nuclsid_perm"/>
</dbReference>
<dbReference type="GO" id="GO:0005783">
    <property type="term" value="C:endoplasmic reticulum"/>
    <property type="evidence" value="ECO:0007669"/>
    <property type="project" value="TreeGrafter"/>
</dbReference>
<dbReference type="Pfam" id="PF06516">
    <property type="entry name" value="NUP"/>
    <property type="match status" value="1"/>
</dbReference>
<comment type="function">
    <text evidence="1">Nucleoside permease that transports adenosine and guanosine.</text>
</comment>
<feature type="signal peptide" evidence="2">
    <location>
        <begin position="1"/>
        <end position="18"/>
    </location>
</feature>
<reference evidence="3 4" key="1">
    <citation type="submission" date="2016-10" db="EMBL/GenBank/DDBJ databases">
        <title>Genome sequence of the basidiomycete white-rot fungus Trametes pubescens.</title>
        <authorList>
            <person name="Makela M.R."/>
            <person name="Granchi Z."/>
            <person name="Peng M."/>
            <person name="De Vries R.P."/>
            <person name="Grigoriev I."/>
            <person name="Riley R."/>
            <person name="Hilden K."/>
        </authorList>
    </citation>
    <scope>NUCLEOTIDE SEQUENCE [LARGE SCALE GENOMIC DNA]</scope>
    <source>
        <strain evidence="3 4">FBCC735</strain>
    </source>
</reference>
<dbReference type="OrthoDB" id="2331083at2759"/>
<dbReference type="EMBL" id="MNAD01000626">
    <property type="protein sequence ID" value="OJT11555.1"/>
    <property type="molecule type" value="Genomic_DNA"/>
</dbReference>
<dbReference type="PANTHER" id="PTHR38643">
    <property type="entry name" value="PURINE NUCLEOSIDE PERMEASE C285.05-RELATED"/>
    <property type="match status" value="1"/>
</dbReference>
<proteinExistence type="inferred from homology"/>
<sequence length="384" mass="40717">MKALAPTVCSPMLGSAFALIIAAFTRPFKPEETAWHGIPDFSLLEHNITIPGYSPFFPQAHCTSDGSICQAVTGESEINAASSMTALVLSPAFDLKRTYFLIAGIAGINPKQGTLGSVGFARFAVQVTLQREIDAREMPANFSTGYFAQGITFPGVYPQDIYGTEVFELNDDLRQLAMTFAKRGTLADDEHAQKYRANYANDPAYAAATAPPSIVACDTATSDVLWQGNLLGEAVANTTTLFTNGTATHCTSQQEDNATLEALIRGARAGLVDFARIISMQTASDFDRPYAGQAVGATLSLDSPGFEIALKNIVAAGVPVVTGIVSGWHARFEEGIKPSNYIGDILGSLGGTPNFGPGNGFARADEVGAKRSLGGRARRIFRGN</sequence>
<keyword evidence="1" id="KW-0813">Transport</keyword>
<organism evidence="3 4">
    <name type="scientific">Trametes pubescens</name>
    <name type="common">White-rot fungus</name>
    <dbReference type="NCBI Taxonomy" id="154538"/>
    <lineage>
        <taxon>Eukaryota</taxon>
        <taxon>Fungi</taxon>
        <taxon>Dikarya</taxon>
        <taxon>Basidiomycota</taxon>
        <taxon>Agaricomycotina</taxon>
        <taxon>Agaricomycetes</taxon>
        <taxon>Polyporales</taxon>
        <taxon>Polyporaceae</taxon>
        <taxon>Trametes</taxon>
    </lineage>
</organism>
<dbReference type="AlphaFoldDB" id="A0A1M2VVC5"/>
<keyword evidence="4" id="KW-1185">Reference proteome</keyword>
<evidence type="ECO:0000313" key="3">
    <source>
        <dbReference type="EMBL" id="OJT11555.1"/>
    </source>
</evidence>
<dbReference type="Proteomes" id="UP000184267">
    <property type="component" value="Unassembled WGS sequence"/>
</dbReference>
<keyword evidence="2" id="KW-0732">Signal</keyword>
<evidence type="ECO:0000256" key="1">
    <source>
        <dbReference type="PIRNR" id="PIRNR013171"/>
    </source>
</evidence>